<evidence type="ECO:0000256" key="5">
    <source>
        <dbReference type="ARBA" id="ARBA00022840"/>
    </source>
</evidence>
<comment type="similarity">
    <text evidence="7">Belongs to the class-II aminoacyl-tRNA synthetase family. AsnA subfamily.</text>
</comment>
<sequence length="334" mass="37790">MSKKEILQTEKSIALVKEQFSKGLCDALNLYPISSPMIVNEGTGINDDLNGIERPVSFPVKFLNNNRGVVVHSLAKWKRIRLQELELDAHEGILTDMKALRPDEDSSPIHSIYVDQWDWELRIEKADRTLSYLKNIVRSIYQTLLDTEHRIYEELGIEPILPKKLSFIHSEQLLQLYPTLAPKEREHAIAKEYGAIFIIGIGGKLSNGIPHDSRSADYDDWTTPTEDGYKGLNGDLLVWNPVHGKSLELSSMGIRVDKEALEHQLELAGALDKKSLLYHSLLLEDKLPLCIGGGLGQSRICMFLLRKKHIGEVQASIWPEQVRKEAELKGINLL</sequence>
<dbReference type="EMBL" id="CP013690">
    <property type="protein sequence ID" value="ALU25664.1"/>
    <property type="molecule type" value="Genomic_DNA"/>
</dbReference>
<keyword evidence="6 7" id="KW-0061">Asparagine biosynthesis</keyword>
<evidence type="ECO:0000256" key="3">
    <source>
        <dbReference type="ARBA" id="ARBA00022605"/>
    </source>
</evidence>
<accession>A0A0S7E7W6</accession>
<evidence type="ECO:0000256" key="4">
    <source>
        <dbReference type="ARBA" id="ARBA00022741"/>
    </source>
</evidence>
<dbReference type="InterPro" id="IPR004618">
    <property type="entry name" value="AsnA"/>
</dbReference>
<dbReference type="GO" id="GO:0004071">
    <property type="term" value="F:aspartate-ammonia ligase activity"/>
    <property type="evidence" value="ECO:0007669"/>
    <property type="project" value="UniProtKB-UniRule"/>
</dbReference>
<dbReference type="PROSITE" id="PS50862">
    <property type="entry name" value="AA_TRNA_LIGASE_II"/>
    <property type="match status" value="1"/>
</dbReference>
<evidence type="ECO:0000313" key="9">
    <source>
        <dbReference type="Proteomes" id="UP000069030"/>
    </source>
</evidence>
<keyword evidence="3 7" id="KW-0028">Amino-acid biosynthesis</keyword>
<evidence type="ECO:0000256" key="1">
    <source>
        <dbReference type="ARBA" id="ARBA00022490"/>
    </source>
</evidence>
<dbReference type="GO" id="GO:0005524">
    <property type="term" value="F:ATP binding"/>
    <property type="evidence" value="ECO:0007669"/>
    <property type="project" value="UniProtKB-UniRule"/>
</dbReference>
<evidence type="ECO:0000256" key="2">
    <source>
        <dbReference type="ARBA" id="ARBA00022598"/>
    </source>
</evidence>
<dbReference type="Proteomes" id="UP000069030">
    <property type="component" value="Chromosome"/>
</dbReference>
<organism evidence="8 9">
    <name type="scientific">Myroides odoratimimus</name>
    <dbReference type="NCBI Taxonomy" id="76832"/>
    <lineage>
        <taxon>Bacteria</taxon>
        <taxon>Pseudomonadati</taxon>
        <taxon>Bacteroidota</taxon>
        <taxon>Flavobacteriia</taxon>
        <taxon>Flavobacteriales</taxon>
        <taxon>Flavobacteriaceae</taxon>
        <taxon>Myroides</taxon>
    </lineage>
</organism>
<dbReference type="GO" id="GO:0070981">
    <property type="term" value="P:L-asparagine biosynthetic process"/>
    <property type="evidence" value="ECO:0007669"/>
    <property type="project" value="UniProtKB-UniRule"/>
</dbReference>
<comment type="subcellular location">
    <subcellularLocation>
        <location evidence="7">Cytoplasm</location>
    </subcellularLocation>
</comment>
<dbReference type="PANTHER" id="PTHR30073:SF5">
    <property type="entry name" value="ASPARTATE--AMMONIA LIGASE"/>
    <property type="match status" value="1"/>
</dbReference>
<protein>
    <recommendedName>
        <fullName evidence="7">Aspartate--ammonia ligase</fullName>
        <ecNumber evidence="7">6.3.1.1</ecNumber>
    </recommendedName>
    <alternativeName>
        <fullName evidence="7">Asparagine synthetase A</fullName>
    </alternativeName>
</protein>
<dbReference type="eggNOG" id="COG2502">
    <property type="taxonomic scope" value="Bacteria"/>
</dbReference>
<dbReference type="KEGG" id="mod:AS202_05735"/>
<dbReference type="NCBIfam" id="TIGR00669">
    <property type="entry name" value="asnA"/>
    <property type="match status" value="1"/>
</dbReference>
<dbReference type="InterPro" id="IPR045864">
    <property type="entry name" value="aa-tRNA-synth_II/BPL/LPL"/>
</dbReference>
<dbReference type="EC" id="6.3.1.1" evidence="7"/>
<proteinExistence type="inferred from homology"/>
<name>A0A0S7E7W6_9FLAO</name>
<dbReference type="Pfam" id="PF03590">
    <property type="entry name" value="AsnA"/>
    <property type="match status" value="1"/>
</dbReference>
<dbReference type="InterPro" id="IPR006195">
    <property type="entry name" value="aa-tRNA-synth_II"/>
</dbReference>
<reference evidence="8 9" key="1">
    <citation type="journal article" date="2016" name="J. Zhejiang Univ. Sci. B">
        <title>Antibiotic resistance mechanisms of Myroides sp.</title>
        <authorList>
            <person name="Hu S."/>
            <person name="Yuan S."/>
            <person name="Qu H."/>
            <person name="Jiang T."/>
            <person name="Zhou Y."/>
            <person name="Wang M."/>
            <person name="Ming D."/>
        </authorList>
    </citation>
    <scope>NUCLEOTIDE SEQUENCE [LARGE SCALE GENOMIC DNA]</scope>
    <source>
        <strain evidence="8 9">PR63039</strain>
    </source>
</reference>
<comment type="catalytic activity">
    <reaction evidence="7">
        <text>L-aspartate + NH4(+) + ATP = L-asparagine + AMP + diphosphate + H(+)</text>
        <dbReference type="Rhea" id="RHEA:11372"/>
        <dbReference type="ChEBI" id="CHEBI:15378"/>
        <dbReference type="ChEBI" id="CHEBI:28938"/>
        <dbReference type="ChEBI" id="CHEBI:29991"/>
        <dbReference type="ChEBI" id="CHEBI:30616"/>
        <dbReference type="ChEBI" id="CHEBI:33019"/>
        <dbReference type="ChEBI" id="CHEBI:58048"/>
        <dbReference type="ChEBI" id="CHEBI:456215"/>
        <dbReference type="EC" id="6.3.1.1"/>
    </reaction>
</comment>
<dbReference type="RefSeq" id="WP_006257875.1">
    <property type="nucleotide sequence ID" value="NZ_BCMQ01000002.1"/>
</dbReference>
<keyword evidence="4 7" id="KW-0547">Nucleotide-binding</keyword>
<dbReference type="HAMAP" id="MF_00555">
    <property type="entry name" value="AsnA"/>
    <property type="match status" value="1"/>
</dbReference>
<keyword evidence="2 7" id="KW-0436">Ligase</keyword>
<dbReference type="PIRSF" id="PIRSF001555">
    <property type="entry name" value="Asp_ammon_ligase"/>
    <property type="match status" value="1"/>
</dbReference>
<evidence type="ECO:0000256" key="6">
    <source>
        <dbReference type="ARBA" id="ARBA00022888"/>
    </source>
</evidence>
<dbReference type="GO" id="GO:0005829">
    <property type="term" value="C:cytosol"/>
    <property type="evidence" value="ECO:0007669"/>
    <property type="project" value="TreeGrafter"/>
</dbReference>
<keyword evidence="5 7" id="KW-0067">ATP-binding</keyword>
<dbReference type="AlphaFoldDB" id="A0A0S7E7W6"/>
<gene>
    <name evidence="7" type="primary">asnA</name>
    <name evidence="8" type="ORF">AS202_05735</name>
</gene>
<dbReference type="Gene3D" id="3.30.930.10">
    <property type="entry name" value="Bira Bifunctional Protein, Domain 2"/>
    <property type="match status" value="1"/>
</dbReference>
<evidence type="ECO:0000313" key="8">
    <source>
        <dbReference type="EMBL" id="ALU25664.1"/>
    </source>
</evidence>
<dbReference type="SUPFAM" id="SSF55681">
    <property type="entry name" value="Class II aaRS and biotin synthetases"/>
    <property type="match status" value="1"/>
</dbReference>
<evidence type="ECO:0000256" key="7">
    <source>
        <dbReference type="HAMAP-Rule" id="MF_00555"/>
    </source>
</evidence>
<comment type="pathway">
    <text evidence="7">Amino-acid biosynthesis; L-asparagine biosynthesis; L-asparagine from L-aspartate (ammonia route): step 1/1.</text>
</comment>
<dbReference type="PANTHER" id="PTHR30073">
    <property type="entry name" value="ASPARTATE--AMMONIA LIGASE"/>
    <property type="match status" value="1"/>
</dbReference>
<keyword evidence="1 7" id="KW-0963">Cytoplasm</keyword>